<sequence length="101" mass="11861">METSGEETYSGHGLERDLGSLIRIQTLGRTLFVLLWVVVVVQAGMRELFENIILIFDYLALELFWYLLDAIEFIADEIIAFYYDFGYLLRDLVRFLLCRIV</sequence>
<accession>A0A2P5FBI0</accession>
<reference evidence="3" key="1">
    <citation type="submission" date="2016-06" db="EMBL/GenBank/DDBJ databases">
        <title>Parallel loss of symbiosis genes in relatives of nitrogen-fixing non-legume Parasponia.</title>
        <authorList>
            <person name="Van Velzen R."/>
            <person name="Holmer R."/>
            <person name="Bu F."/>
            <person name="Rutten L."/>
            <person name="Van Zeijl A."/>
            <person name="Liu W."/>
            <person name="Santuari L."/>
            <person name="Cao Q."/>
            <person name="Sharma T."/>
            <person name="Shen D."/>
            <person name="Roswanjaya Y."/>
            <person name="Wardhani T."/>
            <person name="Kalhor M.S."/>
            <person name="Jansen J."/>
            <person name="Van den Hoogen J."/>
            <person name="Gungor B."/>
            <person name="Hartog M."/>
            <person name="Hontelez J."/>
            <person name="Verver J."/>
            <person name="Yang W.-C."/>
            <person name="Schijlen E."/>
            <person name="Repin R."/>
            <person name="Schilthuizen M."/>
            <person name="Schranz E."/>
            <person name="Heidstra R."/>
            <person name="Miyata K."/>
            <person name="Fedorova E."/>
            <person name="Kohlen W."/>
            <person name="Bisseling T."/>
            <person name="Smit S."/>
            <person name="Geurts R."/>
        </authorList>
    </citation>
    <scope>NUCLEOTIDE SEQUENCE [LARGE SCALE GENOMIC DNA]</scope>
    <source>
        <strain evidence="3">cv. RG33-2</strain>
    </source>
</reference>
<name>A0A2P5FBI0_TREOI</name>
<keyword evidence="1" id="KW-1133">Transmembrane helix</keyword>
<evidence type="ECO:0000256" key="1">
    <source>
        <dbReference type="SAM" id="Phobius"/>
    </source>
</evidence>
<keyword evidence="3" id="KW-1185">Reference proteome</keyword>
<keyword evidence="1" id="KW-0472">Membrane</keyword>
<dbReference type="AlphaFoldDB" id="A0A2P5FBI0"/>
<comment type="caution">
    <text evidence="2">The sequence shown here is derived from an EMBL/GenBank/DDBJ whole genome shotgun (WGS) entry which is preliminary data.</text>
</comment>
<dbReference type="Proteomes" id="UP000237000">
    <property type="component" value="Unassembled WGS sequence"/>
</dbReference>
<proteinExistence type="predicted"/>
<dbReference type="InParanoid" id="A0A2P5FBI0"/>
<gene>
    <name evidence="2" type="ORF">TorRG33x02_090430</name>
</gene>
<feature type="transmembrane region" description="Helical" evidence="1">
    <location>
        <begin position="48"/>
        <end position="68"/>
    </location>
</feature>
<keyword evidence="1" id="KW-0812">Transmembrane</keyword>
<protein>
    <submittedName>
        <fullName evidence="2">Uncharacterized protein</fullName>
    </submittedName>
</protein>
<evidence type="ECO:0000313" key="2">
    <source>
        <dbReference type="EMBL" id="PON95151.1"/>
    </source>
</evidence>
<evidence type="ECO:0000313" key="3">
    <source>
        <dbReference type="Proteomes" id="UP000237000"/>
    </source>
</evidence>
<dbReference type="OrthoDB" id="10343778at2759"/>
<dbReference type="EMBL" id="JXTC01000046">
    <property type="protein sequence ID" value="PON95151.1"/>
    <property type="molecule type" value="Genomic_DNA"/>
</dbReference>
<feature type="transmembrane region" description="Helical" evidence="1">
    <location>
        <begin position="20"/>
        <end position="41"/>
    </location>
</feature>
<organism evidence="2 3">
    <name type="scientific">Trema orientale</name>
    <name type="common">Charcoal tree</name>
    <name type="synonym">Celtis orientalis</name>
    <dbReference type="NCBI Taxonomy" id="63057"/>
    <lineage>
        <taxon>Eukaryota</taxon>
        <taxon>Viridiplantae</taxon>
        <taxon>Streptophyta</taxon>
        <taxon>Embryophyta</taxon>
        <taxon>Tracheophyta</taxon>
        <taxon>Spermatophyta</taxon>
        <taxon>Magnoliopsida</taxon>
        <taxon>eudicotyledons</taxon>
        <taxon>Gunneridae</taxon>
        <taxon>Pentapetalae</taxon>
        <taxon>rosids</taxon>
        <taxon>fabids</taxon>
        <taxon>Rosales</taxon>
        <taxon>Cannabaceae</taxon>
        <taxon>Trema</taxon>
    </lineage>
</organism>